<evidence type="ECO:0000256" key="1">
    <source>
        <dbReference type="SAM" id="MobiDB-lite"/>
    </source>
</evidence>
<gene>
    <name evidence="2" type="ORF">P4U43_16625</name>
</gene>
<evidence type="ECO:0000313" key="2">
    <source>
        <dbReference type="EMBL" id="MDF9279416.1"/>
    </source>
</evidence>
<comment type="caution">
    <text evidence="2">The sequence shown here is derived from an EMBL/GenBank/DDBJ whole genome shotgun (WGS) entry which is preliminary data.</text>
</comment>
<keyword evidence="3" id="KW-1185">Reference proteome</keyword>
<feature type="compositionally biased region" description="Pro residues" evidence="1">
    <location>
        <begin position="124"/>
        <end position="150"/>
    </location>
</feature>
<dbReference type="EMBL" id="JAROKN010000079">
    <property type="protein sequence ID" value="MDF9279416.1"/>
    <property type="molecule type" value="Genomic_DNA"/>
</dbReference>
<sequence>EALHAALEAGEDSIRWAALGTAGAATLSAELMTSIDSGRATLATLEQETTRLKAAEDEAARQAAEAAKREAERVAAEAEARRLVAEEAAAAAAQAETARLAAEAAAAAEAERIRNLPAPYVPPAPAPAPYVPPAPAPYVPPAPAPAPPAEQNPYPGYNGPRCYAPGGKTWKPCP</sequence>
<dbReference type="Proteomes" id="UP001220456">
    <property type="component" value="Unassembled WGS sequence"/>
</dbReference>
<organism evidence="2 3">
    <name type="scientific">Arthrobacter vasquezii</name>
    <dbReference type="NCBI Taxonomy" id="2977629"/>
    <lineage>
        <taxon>Bacteria</taxon>
        <taxon>Bacillati</taxon>
        <taxon>Actinomycetota</taxon>
        <taxon>Actinomycetes</taxon>
        <taxon>Micrococcales</taxon>
        <taxon>Micrococcaceae</taxon>
        <taxon>Arthrobacter</taxon>
    </lineage>
</organism>
<reference evidence="2 3" key="1">
    <citation type="journal article" date="2023" name="Int. J. Syst. Evol. Microbiol.">
        <title>Arthrobacter vasquezii sp. nov., isolated from a soil sample from Union Glacier, Antarctica.</title>
        <authorList>
            <person name="Valenzuela-Ibaceta F."/>
            <person name="Carrasco V."/>
            <person name="Lagos-Moraga S."/>
            <person name="Dietz-Vargas C."/>
            <person name="Navarro C.A."/>
            <person name="Perez-Donoso J.M."/>
        </authorList>
    </citation>
    <scope>NUCLEOTIDE SEQUENCE [LARGE SCALE GENOMIC DNA]</scope>
    <source>
        <strain evidence="2 3">EH-1B-1</strain>
    </source>
</reference>
<feature type="non-terminal residue" evidence="2">
    <location>
        <position position="1"/>
    </location>
</feature>
<feature type="region of interest" description="Disordered" evidence="1">
    <location>
        <begin position="124"/>
        <end position="174"/>
    </location>
</feature>
<name>A0ABT6CZC0_9MICC</name>
<evidence type="ECO:0000313" key="3">
    <source>
        <dbReference type="Proteomes" id="UP001220456"/>
    </source>
</evidence>
<feature type="region of interest" description="Disordered" evidence="1">
    <location>
        <begin position="53"/>
        <end position="72"/>
    </location>
</feature>
<protein>
    <submittedName>
        <fullName evidence="2">Uncharacterized protein</fullName>
    </submittedName>
</protein>
<proteinExistence type="predicted"/>
<accession>A0ABT6CZC0</accession>